<gene>
    <name evidence="2" type="ORF">MECH1_V1_1772</name>
</gene>
<dbReference type="Proteomes" id="UP001497493">
    <property type="component" value="Chromosome"/>
</dbReference>
<evidence type="ECO:0000313" key="2">
    <source>
        <dbReference type="EMBL" id="CAL1240548.1"/>
    </source>
</evidence>
<dbReference type="InterPro" id="IPR007345">
    <property type="entry name" value="Polysacch_pyruvyl_Trfase"/>
</dbReference>
<keyword evidence="3" id="KW-1185">Reference proteome</keyword>
<proteinExistence type="predicted"/>
<dbReference type="EMBL" id="OZ026884">
    <property type="protein sequence ID" value="CAL1240548.1"/>
    <property type="molecule type" value="Genomic_DNA"/>
</dbReference>
<reference evidence="2 3" key="1">
    <citation type="submission" date="2024-04" db="EMBL/GenBank/DDBJ databases">
        <authorList>
            <person name="Cremers G."/>
        </authorList>
    </citation>
    <scope>NUCLEOTIDE SEQUENCE [LARGE SCALE GENOMIC DNA]</scope>
    <source>
        <strain evidence="2">MeCH1-AG</strain>
    </source>
</reference>
<evidence type="ECO:0000259" key="1">
    <source>
        <dbReference type="Pfam" id="PF04230"/>
    </source>
</evidence>
<name>A0ABM9NIU3_9GAMM</name>
<protein>
    <submittedName>
        <fullName evidence="2">Polysaccharide pyruvyl transferase family protein</fullName>
    </submittedName>
</protein>
<evidence type="ECO:0000313" key="3">
    <source>
        <dbReference type="Proteomes" id="UP001497493"/>
    </source>
</evidence>
<dbReference type="Pfam" id="PF04230">
    <property type="entry name" value="PS_pyruv_trans"/>
    <property type="match status" value="1"/>
</dbReference>
<organism evidence="2 3">
    <name type="scientific">Candidatus Methylocalor cossyra</name>
    <dbReference type="NCBI Taxonomy" id="3108543"/>
    <lineage>
        <taxon>Bacteria</taxon>
        <taxon>Pseudomonadati</taxon>
        <taxon>Pseudomonadota</taxon>
        <taxon>Gammaproteobacteria</taxon>
        <taxon>Methylococcales</taxon>
        <taxon>Methylococcaceae</taxon>
        <taxon>Candidatus Methylocalor</taxon>
    </lineage>
</organism>
<dbReference type="RefSeq" id="WP_348757141.1">
    <property type="nucleotide sequence ID" value="NZ_OZ026884.1"/>
</dbReference>
<accession>A0ABM9NIU3</accession>
<sequence length="329" mass="37585">MTKKRIGLVGYYGFGNYGDELFRIVFEEALSSYELVVLHDVPKRPYFLEDKAKKVDAVDAILIGGGDLVIPFYWTDLYWEREYLARPVFICGVGVPTWGGIVESVVGRMREFFQHKNIKFISVRDIESKQWIEQNLSPHVPVYVAPDLACGLTLPSIDKTQDQKILGIVTRKQAFIDWSHINRLCDKALKLKFKIRHIILGTGLVGKEDHEAGLDWGFSEKEYIYSENHWDLTRAIGECTVLASMKFHGCLVASMYGIPSIVLIPTDKFKNFYKLLERPELVSHYNDPGLAERFNYHMASVHTLIRQQLRTKVADLLGALRTALQSELG</sequence>
<dbReference type="GO" id="GO:0016740">
    <property type="term" value="F:transferase activity"/>
    <property type="evidence" value="ECO:0007669"/>
    <property type="project" value="UniProtKB-KW"/>
</dbReference>
<feature type="domain" description="Polysaccharide pyruvyl transferase" evidence="1">
    <location>
        <begin position="16"/>
        <end position="263"/>
    </location>
</feature>
<keyword evidence="2" id="KW-0808">Transferase</keyword>